<name>A0AAD5BBB2_9ASCO</name>
<evidence type="ECO:0000313" key="2">
    <source>
        <dbReference type="Proteomes" id="UP001204833"/>
    </source>
</evidence>
<comment type="caution">
    <text evidence="1">The sequence shown here is derived from an EMBL/GenBank/DDBJ whole genome shotgun (WGS) entry which is preliminary data.</text>
</comment>
<sequence length="115" mass="13130">MTHLPSETTDFLKRTLELYNTISIGEIHVFTNDLQYVGTYNNTDQQAQPELTDAQVDTYRQLIEAIDSSSKKLVNFSSGPSERYICHVLEKFVILFRLNEGEGEKENSDAKRVSP</sequence>
<organism evidence="1 2">
    <name type="scientific">Candida theae</name>
    <dbReference type="NCBI Taxonomy" id="1198502"/>
    <lineage>
        <taxon>Eukaryota</taxon>
        <taxon>Fungi</taxon>
        <taxon>Dikarya</taxon>
        <taxon>Ascomycota</taxon>
        <taxon>Saccharomycotina</taxon>
        <taxon>Pichiomycetes</taxon>
        <taxon>Debaryomycetaceae</taxon>
        <taxon>Candida/Lodderomyces clade</taxon>
        <taxon>Candida</taxon>
    </lineage>
</organism>
<proteinExistence type="predicted"/>
<dbReference type="Proteomes" id="UP001204833">
    <property type="component" value="Unassembled WGS sequence"/>
</dbReference>
<dbReference type="GeneID" id="76152769"/>
<accession>A0AAD5BBB2</accession>
<dbReference type="RefSeq" id="XP_051606859.1">
    <property type="nucleotide sequence ID" value="XM_051754265.1"/>
</dbReference>
<reference evidence="1 2" key="1">
    <citation type="journal article" date="2022" name="DNA Res.">
        <title>Genome analysis of five recently described species of the CUG-Ser clade uncovers Candida theae as a new hybrid lineage with pathogenic potential in the Candida parapsilosis species complex.</title>
        <authorList>
            <person name="Mixao V."/>
            <person name="Del Olmo V."/>
            <person name="Hegedusova E."/>
            <person name="Saus E."/>
            <person name="Pryszcz L."/>
            <person name="Cillingova A."/>
            <person name="Nosek J."/>
            <person name="Gabaldon T."/>
        </authorList>
    </citation>
    <scope>NUCLEOTIDE SEQUENCE [LARGE SCALE GENOMIC DNA]</scope>
    <source>
        <strain evidence="1 2">CBS 12239</strain>
    </source>
</reference>
<gene>
    <name evidence="1" type="ORF">KGF57_004725</name>
</gene>
<dbReference type="EMBL" id="JAIHNG010000163">
    <property type="protein sequence ID" value="KAI5949515.1"/>
    <property type="molecule type" value="Genomic_DNA"/>
</dbReference>
<dbReference type="AlphaFoldDB" id="A0AAD5BBB2"/>
<keyword evidence="2" id="KW-1185">Reference proteome</keyword>
<evidence type="ECO:0000313" key="1">
    <source>
        <dbReference type="EMBL" id="KAI5949515.1"/>
    </source>
</evidence>
<protein>
    <submittedName>
        <fullName evidence="1">Uncharacterized protein</fullName>
    </submittedName>
</protein>